<comment type="similarity">
    <text evidence="1">Belongs to the HAD-like hydrolase superfamily. S-2-haloalkanoic acid dehalogenase family.</text>
</comment>
<dbReference type="Pfam" id="PF00702">
    <property type="entry name" value="Hydrolase"/>
    <property type="match status" value="1"/>
</dbReference>
<reference evidence="4" key="1">
    <citation type="journal article" date="2019" name="Int. J. Syst. Evol. Microbiol.">
        <title>The Global Catalogue of Microorganisms (GCM) 10K type strain sequencing project: providing services to taxonomists for standard genome sequencing and annotation.</title>
        <authorList>
            <consortium name="The Broad Institute Genomics Platform"/>
            <consortium name="The Broad Institute Genome Sequencing Center for Infectious Disease"/>
            <person name="Wu L."/>
            <person name="Ma J."/>
        </authorList>
    </citation>
    <scope>NUCLEOTIDE SEQUENCE [LARGE SCALE GENOMIC DNA]</scope>
    <source>
        <strain evidence="4">CECT 7184</strain>
    </source>
</reference>
<dbReference type="SFLD" id="SFLDF00045">
    <property type="entry name" value="2-haloacid_dehalogenase"/>
    <property type="match status" value="1"/>
</dbReference>
<dbReference type="InterPro" id="IPR051540">
    <property type="entry name" value="S-2-haloacid_dehalogenase"/>
</dbReference>
<dbReference type="InterPro" id="IPR023198">
    <property type="entry name" value="PGP-like_dom2"/>
</dbReference>
<dbReference type="Gene3D" id="3.40.50.1000">
    <property type="entry name" value="HAD superfamily/HAD-like"/>
    <property type="match status" value="1"/>
</dbReference>
<dbReference type="NCBIfam" id="TIGR01428">
    <property type="entry name" value="HAD_type_II"/>
    <property type="match status" value="1"/>
</dbReference>
<gene>
    <name evidence="3" type="ORF">ACFPU1_02955</name>
</gene>
<dbReference type="SUPFAM" id="SSF56784">
    <property type="entry name" value="HAD-like"/>
    <property type="match status" value="1"/>
</dbReference>
<dbReference type="InterPro" id="IPR006328">
    <property type="entry name" value="2-HAD"/>
</dbReference>
<keyword evidence="4" id="KW-1185">Reference proteome</keyword>
<accession>A0ABW0YJS9</accession>
<organism evidence="3 4">
    <name type="scientific">Thalassorhabdus alkalitolerans</name>
    <dbReference type="NCBI Taxonomy" id="2282697"/>
    <lineage>
        <taxon>Bacteria</taxon>
        <taxon>Bacillati</taxon>
        <taxon>Bacillota</taxon>
        <taxon>Bacilli</taxon>
        <taxon>Bacillales</taxon>
        <taxon>Bacillaceae</taxon>
        <taxon>Thalassorhabdus</taxon>
    </lineage>
</organism>
<dbReference type="Proteomes" id="UP001596142">
    <property type="component" value="Unassembled WGS sequence"/>
</dbReference>
<dbReference type="PANTHER" id="PTHR43316">
    <property type="entry name" value="HYDROLASE, HALOACID DELAHOGENASE-RELATED"/>
    <property type="match status" value="1"/>
</dbReference>
<dbReference type="EMBL" id="JBHSOZ010000003">
    <property type="protein sequence ID" value="MFC5711732.1"/>
    <property type="molecule type" value="Genomic_DNA"/>
</dbReference>
<evidence type="ECO:0000313" key="3">
    <source>
        <dbReference type="EMBL" id="MFC5711732.1"/>
    </source>
</evidence>
<proteinExistence type="inferred from homology"/>
<keyword evidence="2" id="KW-0378">Hydrolase</keyword>
<sequence length="222" mass="25493">MVQAIVFDAYGTLFDVHSVEKKAEQLFPGNGREISERWRQKQIEYTFLRQLMGIYEPFSKVTTDSLRYTCKELELELGESDEQALRNEYLNLDVFQEAKGVLEGLNDYQRVIFSNGSRDMIEPLVSQSVISSLIHKIISVNDYKQYKPVPASYQSVLRNLNVKRDEVLFVSANGWDIIGASAFGFRTAWVNRKHLPLEELDVRPDIESADLSGVLRLLNHTD</sequence>
<dbReference type="SFLD" id="SFLDG01135">
    <property type="entry name" value="C1.5.6:_HAD__Beta-PGM__Phospha"/>
    <property type="match status" value="1"/>
</dbReference>
<dbReference type="RefSeq" id="WP_385938404.1">
    <property type="nucleotide sequence ID" value="NZ_JBHSOZ010000003.1"/>
</dbReference>
<dbReference type="InterPro" id="IPR036412">
    <property type="entry name" value="HAD-like_sf"/>
</dbReference>
<protein>
    <submittedName>
        <fullName evidence="3">Haloacid dehalogenase type II</fullName>
    </submittedName>
</protein>
<evidence type="ECO:0000256" key="2">
    <source>
        <dbReference type="ARBA" id="ARBA00022801"/>
    </source>
</evidence>
<evidence type="ECO:0000256" key="1">
    <source>
        <dbReference type="ARBA" id="ARBA00008106"/>
    </source>
</evidence>
<dbReference type="SFLD" id="SFLDS00003">
    <property type="entry name" value="Haloacid_Dehalogenase"/>
    <property type="match status" value="1"/>
</dbReference>
<dbReference type="InterPro" id="IPR023214">
    <property type="entry name" value="HAD_sf"/>
</dbReference>
<dbReference type="PRINTS" id="PR00413">
    <property type="entry name" value="HADHALOGNASE"/>
</dbReference>
<dbReference type="NCBIfam" id="TIGR01493">
    <property type="entry name" value="HAD-SF-IA-v2"/>
    <property type="match status" value="1"/>
</dbReference>
<dbReference type="PANTHER" id="PTHR43316:SF3">
    <property type="entry name" value="HALOACID DEHALOGENASE, TYPE II (AFU_ORTHOLOGUE AFUA_2G07750)-RELATED"/>
    <property type="match status" value="1"/>
</dbReference>
<dbReference type="Gene3D" id="1.10.150.240">
    <property type="entry name" value="Putative phosphatase, domain 2"/>
    <property type="match status" value="1"/>
</dbReference>
<comment type="caution">
    <text evidence="3">The sequence shown here is derived from an EMBL/GenBank/DDBJ whole genome shotgun (WGS) entry which is preliminary data.</text>
</comment>
<name>A0ABW0YJS9_9BACI</name>
<evidence type="ECO:0000313" key="4">
    <source>
        <dbReference type="Proteomes" id="UP001596142"/>
    </source>
</evidence>
<dbReference type="SFLD" id="SFLDG01129">
    <property type="entry name" value="C1.5:_HAD__Beta-PGM__Phosphata"/>
    <property type="match status" value="1"/>
</dbReference>
<dbReference type="InterPro" id="IPR006439">
    <property type="entry name" value="HAD-SF_hydro_IA"/>
</dbReference>
<dbReference type="CDD" id="cd02588">
    <property type="entry name" value="HAD_L2-DEX"/>
    <property type="match status" value="1"/>
</dbReference>